<dbReference type="SUPFAM" id="SSF52096">
    <property type="entry name" value="ClpP/crotonase"/>
    <property type="match status" value="1"/>
</dbReference>
<dbReference type="NCBIfam" id="TIGR03134">
    <property type="entry name" value="malonate_gamma"/>
    <property type="match status" value="1"/>
</dbReference>
<gene>
    <name evidence="1" type="ORF">FHS21_004567</name>
</gene>
<dbReference type="Pfam" id="PF06833">
    <property type="entry name" value="MdcE"/>
    <property type="match status" value="1"/>
</dbReference>
<reference evidence="1 2" key="1">
    <citation type="submission" date="2020-08" db="EMBL/GenBank/DDBJ databases">
        <title>Genomic Encyclopedia of Type Strains, Phase III (KMG-III): the genomes of soil and plant-associated and newly described type strains.</title>
        <authorList>
            <person name="Whitman W."/>
        </authorList>
    </citation>
    <scope>NUCLEOTIDE SEQUENCE [LARGE SCALE GENOMIC DNA]</scope>
    <source>
        <strain evidence="1 2">CECT 7015</strain>
    </source>
</reference>
<evidence type="ECO:0000313" key="2">
    <source>
        <dbReference type="Proteomes" id="UP000554520"/>
    </source>
</evidence>
<dbReference type="AlphaFoldDB" id="A0A839UE33"/>
<dbReference type="Proteomes" id="UP000554520">
    <property type="component" value="Unassembled WGS sequence"/>
</dbReference>
<keyword evidence="1" id="KW-0456">Lyase</keyword>
<dbReference type="GO" id="GO:0005975">
    <property type="term" value="P:carbohydrate metabolic process"/>
    <property type="evidence" value="ECO:0007669"/>
    <property type="project" value="InterPro"/>
</dbReference>
<dbReference type="EC" id="4.1.1.87" evidence="1"/>
<keyword evidence="2" id="KW-1185">Reference proteome</keyword>
<dbReference type="EMBL" id="JACHXN010000017">
    <property type="protein sequence ID" value="MBB3148124.1"/>
    <property type="molecule type" value="Genomic_DNA"/>
</dbReference>
<accession>A0A839UE33</accession>
<name>A0A839UE33_9HYPH</name>
<dbReference type="Gene3D" id="3.90.226.10">
    <property type="entry name" value="2-enoyl-CoA Hydratase, Chain A, domain 1"/>
    <property type="match status" value="1"/>
</dbReference>
<organism evidence="1 2">
    <name type="scientific">Phyllobacterium trifolii</name>
    <dbReference type="NCBI Taxonomy" id="300193"/>
    <lineage>
        <taxon>Bacteria</taxon>
        <taxon>Pseudomonadati</taxon>
        <taxon>Pseudomonadota</taxon>
        <taxon>Alphaproteobacteria</taxon>
        <taxon>Hyphomicrobiales</taxon>
        <taxon>Phyllobacteriaceae</taxon>
        <taxon>Phyllobacterium</taxon>
    </lineage>
</organism>
<proteinExistence type="predicted"/>
<dbReference type="InterPro" id="IPR029045">
    <property type="entry name" value="ClpP/crotonase-like_dom_sf"/>
</dbReference>
<dbReference type="GO" id="GO:0016829">
    <property type="term" value="F:lyase activity"/>
    <property type="evidence" value="ECO:0007669"/>
    <property type="project" value="UniProtKB-KW"/>
</dbReference>
<evidence type="ECO:0000313" key="1">
    <source>
        <dbReference type="EMBL" id="MBB3148124.1"/>
    </source>
</evidence>
<dbReference type="RefSeq" id="WP_183663920.1">
    <property type="nucleotide sequence ID" value="NZ_JACHXN010000017.1"/>
</dbReference>
<protein>
    <submittedName>
        <fullName evidence="1">Malonate decarboxylase gamma subunit</fullName>
        <ecNumber evidence="1">4.1.1.87</ecNumber>
    </submittedName>
</protein>
<dbReference type="InterPro" id="IPR009648">
    <property type="entry name" value="Malonate_gamma"/>
</dbReference>
<sequence>MTLDEILSSLFPTGHGIKPRPNHLILGTGKRVDGGTVEVVGIADGEALGIEGVLPLAGRVLDIVATGSKAPILVIVDTQGQLMSRRDEMLGLNEYLAHLAKCLLLASRSGHPTVGLNYGKAVAGAFLATALATDILVALPDAEPSVMDLPSMARVTKLPEDKLKELSQTSPVFAPGLVFMKAVGAVAQVWDPAKPLADQFEATLAVVPARDTRDALGAERGGRPIAAQIARRVAHQASGGDDV</sequence>
<comment type="caution">
    <text evidence="1">The sequence shown here is derived from an EMBL/GenBank/DDBJ whole genome shotgun (WGS) entry which is preliminary data.</text>
</comment>